<evidence type="ECO:0000259" key="6">
    <source>
        <dbReference type="PROSITE" id="PS52004"/>
    </source>
</evidence>
<accession>A0A7X2H2E1</accession>
<keyword evidence="9" id="KW-1185">Reference proteome</keyword>
<dbReference type="PROSITE" id="PS52004">
    <property type="entry name" value="KS3_2"/>
    <property type="match status" value="1"/>
</dbReference>
<evidence type="ECO:0000256" key="4">
    <source>
        <dbReference type="PROSITE-ProRule" id="PRU01363"/>
    </source>
</evidence>
<dbReference type="SUPFAM" id="SSF51735">
    <property type="entry name" value="NAD(P)-binding Rossmann-fold domains"/>
    <property type="match status" value="2"/>
</dbReference>
<dbReference type="Pfam" id="PF14765">
    <property type="entry name" value="PS-DH"/>
    <property type="match status" value="1"/>
</dbReference>
<organism evidence="8 9">
    <name type="scientific">Paenibacillus monticola</name>
    <dbReference type="NCBI Taxonomy" id="2666075"/>
    <lineage>
        <taxon>Bacteria</taxon>
        <taxon>Bacillati</taxon>
        <taxon>Bacillota</taxon>
        <taxon>Bacilli</taxon>
        <taxon>Bacillales</taxon>
        <taxon>Paenibacillaceae</taxon>
        <taxon>Paenibacillus</taxon>
    </lineage>
</organism>
<dbReference type="Pfam" id="PF08659">
    <property type="entry name" value="KR"/>
    <property type="match status" value="1"/>
</dbReference>
<dbReference type="PANTHER" id="PTHR43775">
    <property type="entry name" value="FATTY ACID SYNTHASE"/>
    <property type="match status" value="1"/>
</dbReference>
<dbReference type="EMBL" id="WJXB01000002">
    <property type="protein sequence ID" value="MRN52279.1"/>
    <property type="molecule type" value="Genomic_DNA"/>
</dbReference>
<dbReference type="PROSITE" id="PS52019">
    <property type="entry name" value="PKS_MFAS_DH"/>
    <property type="match status" value="1"/>
</dbReference>
<evidence type="ECO:0000256" key="1">
    <source>
        <dbReference type="ARBA" id="ARBA00022450"/>
    </source>
</evidence>
<evidence type="ECO:0000313" key="8">
    <source>
        <dbReference type="EMBL" id="MRN52279.1"/>
    </source>
</evidence>
<dbReference type="Pfam" id="PF21089">
    <property type="entry name" value="PKS_DH_N"/>
    <property type="match status" value="1"/>
</dbReference>
<dbReference type="InterPro" id="IPR016039">
    <property type="entry name" value="Thiolase-like"/>
</dbReference>
<dbReference type="InterPro" id="IPR049552">
    <property type="entry name" value="PKS_DH_N"/>
</dbReference>
<dbReference type="Pfam" id="PF00550">
    <property type="entry name" value="PP-binding"/>
    <property type="match status" value="1"/>
</dbReference>
<dbReference type="SUPFAM" id="SSF53901">
    <property type="entry name" value="Thiolase-like"/>
    <property type="match status" value="1"/>
</dbReference>
<sequence length="1586" mass="177769">MKNKLLNWSAEDDQDYKLDSSSSQDIAIIGMSGRLGCTDSLEEFWNLVVDGEDGIGSLPDIRRNDIEGFVKERACKEEIEFVKASYLKEIDKFDNGLFSISPAEANLMDPEQRIFLETAWAAIEDAGYGGGKLSGTETGVFIGYSSTISDDYITLVERNDPELLTMAVPGNLKSIIPSRISYLLDLRGPSMLIDTACSSSLVALHVACQSLLNADCEYAIAGGVKINVVPGIVTGSEGMGTCSSDGKTRTFDENSDGTGVGEGVAAVLLKPLNKALSEGDHIYAVVKGSAINQDGASMGLTAPNSAAQERVIRKAWEAADIEPESLSYIEAHGTATDLGDPIEIDGIRRAYHNRTRRNQFCAIGSVKTNIGHLDSSAGISGLIKVVLSLYNKKLPPSLHFKSPNRKIQFIDSPVYVNDRLQEWKSETGPRRAAVSSFGLSGTNAHVILEEAPSLSKRRLNKKNGAKSILTLSAKNVEGVQNLVTSYRLWLHKHAGQEVSLDDMCYTANTGRGHYTCRAVIIFDDLSDLATKLLVMSNQLGTLDSLGVYYGISKVVPNQKKRKNEDEITEEELLSLTSTAADLLKQFEEGEEPLRMEKLCLLYIKGAGIDWERLYRGADVRKVSLPVYPFAKGRCWMTEKRSDRKEEAGAKSRQHPIHPLIDLCLADSMDCSIYSTIINTNQQWEIGEHRLENDYLMLGTGYVEMMTQLARKTFQSGNIELRNVVFASPLFAKEGVNKEVQTIMRRNGEEIEFKIVSKNEEGTWIIHSEGIASKGKDQPQKKVDPEALISRCSTQIPIKPETFLLGFIKTSPRWQSTQIIYFGDQEAVAKIELAEEFREELEQYMVYPSLLDSAANAANSALMEGVFLPLLYGKIKVYAPFPYKFYSHIKYKDKVKENQQIASVDITLMDPDGFVFAEIEDYTIKKVNVYELIPSARGDHGFYYNRVWQKREQVVERNHPRYKQVLIIQGKDEAVSEPLAVALEKAGSNVIRVRLGDQYSYHSRKQIVIRGEEQDYKRLAYDLVDDHQEIEQVIFSGLACRRLEDIHNKTEFYEELQGTSDGLFYLVKHFVQSKVSNNVEYVLLSNNGYVISRNESFINPFAAAIYAMSKALQQEYSNHIFRCIDLDGQHDVPLIMQELVEEKQSHIVSYRNGSRYVEQFSEQQMDDVEPDEVHLHSEGAYVITGGTGGIGLEIAKYLASITNVRLVLLNRTPLPPRLKWEEILHSHEDHKVQGKIRAIQEIEAMGSQVDFMSLDISNYEDSSITFQEIRKAYGKINGVIHSAGVAGEGFLIRKEKHQFDEVVRPKVHGTWNIDHITKEDKLDFYILFSSLTAVFGSPGQSDYTMANSFMDSYAQYRSRQNKRTITINWPGWSETGMAVEYGINQSSGFVRPMTSAHGIRAFHEILHKKISGVMVGRLEMDNFAQASGKMLISLSPQLEQSLSQSEISKERVDSQKQNQNQDSLLSLTGKSTEDLTQSELKVAQAWATILGMNELDLYDKFLEIGGDSLLATYLLKEINVSFPGVMDITDVFIYSTILEMADYIDNQQQTVVVKSPMKKEESDEQMERILEKLARGEISAAEVEKLI</sequence>
<dbReference type="InterPro" id="IPR009081">
    <property type="entry name" value="PP-bd_ACP"/>
</dbReference>
<comment type="caution">
    <text evidence="8">The sequence shown here is derived from an EMBL/GenBank/DDBJ whole genome shotgun (WGS) entry which is preliminary data.</text>
</comment>
<proteinExistence type="predicted"/>
<feature type="active site" description="Proton donor; for dehydratase activity" evidence="4">
    <location>
        <position position="851"/>
    </location>
</feature>
<dbReference type="Gene3D" id="3.10.129.110">
    <property type="entry name" value="Polyketide synthase dehydratase"/>
    <property type="match status" value="1"/>
</dbReference>
<feature type="region of interest" description="N-terminal hotdog fold" evidence="4">
    <location>
        <begin position="657"/>
        <end position="778"/>
    </location>
</feature>
<reference evidence="8 9" key="1">
    <citation type="submission" date="2019-11" db="EMBL/GenBank/DDBJ databases">
        <title>Paenibacillus monticola sp. nov., a novel PGPR strain isolated from mountain sample in China.</title>
        <authorList>
            <person name="Zhao Q."/>
            <person name="Li H.-P."/>
            <person name="Zhang J.-L."/>
        </authorList>
    </citation>
    <scope>NUCLEOTIDE SEQUENCE [LARGE SCALE GENOMIC DNA]</scope>
    <source>
        <strain evidence="8 9">LC-T2</strain>
    </source>
</reference>
<dbReference type="GO" id="GO:0004315">
    <property type="term" value="F:3-oxoacyl-[acyl-carrier-protein] synthase activity"/>
    <property type="evidence" value="ECO:0007669"/>
    <property type="project" value="InterPro"/>
</dbReference>
<dbReference type="PANTHER" id="PTHR43775:SF37">
    <property type="entry name" value="SI:DKEY-61P9.11"/>
    <property type="match status" value="1"/>
</dbReference>
<dbReference type="InterPro" id="IPR050091">
    <property type="entry name" value="PKS_NRPS_Biosynth_Enz"/>
</dbReference>
<evidence type="ECO:0000313" key="9">
    <source>
        <dbReference type="Proteomes" id="UP000463051"/>
    </source>
</evidence>
<dbReference type="SMART" id="SM00822">
    <property type="entry name" value="PKS_KR"/>
    <property type="match status" value="1"/>
</dbReference>
<feature type="region of interest" description="C-terminal hotdog fold" evidence="4">
    <location>
        <begin position="792"/>
        <end position="932"/>
    </location>
</feature>
<dbReference type="SMART" id="SM00825">
    <property type="entry name" value="PKS_KS"/>
    <property type="match status" value="1"/>
</dbReference>
<evidence type="ECO:0000256" key="2">
    <source>
        <dbReference type="ARBA" id="ARBA00022553"/>
    </source>
</evidence>
<dbReference type="Gene3D" id="3.40.47.10">
    <property type="match status" value="1"/>
</dbReference>
<protein>
    <submittedName>
        <fullName evidence="8">SDR family NAD(P)-dependent oxidoreductase</fullName>
    </submittedName>
</protein>
<dbReference type="InterPro" id="IPR014030">
    <property type="entry name" value="Ketoacyl_synth_N"/>
</dbReference>
<dbReference type="GO" id="GO:0071770">
    <property type="term" value="P:DIM/DIP cell wall layer assembly"/>
    <property type="evidence" value="ECO:0007669"/>
    <property type="project" value="TreeGrafter"/>
</dbReference>
<dbReference type="Gene3D" id="1.10.1240.100">
    <property type="match status" value="1"/>
</dbReference>
<dbReference type="InterPro" id="IPR057326">
    <property type="entry name" value="KR_dom"/>
</dbReference>
<dbReference type="InterPro" id="IPR036291">
    <property type="entry name" value="NAD(P)-bd_dom_sf"/>
</dbReference>
<dbReference type="InterPro" id="IPR049490">
    <property type="entry name" value="C883_1060-like_KR_N"/>
</dbReference>
<dbReference type="GO" id="GO:0004312">
    <property type="term" value="F:fatty acid synthase activity"/>
    <property type="evidence" value="ECO:0007669"/>
    <property type="project" value="TreeGrafter"/>
</dbReference>
<feature type="domain" description="PKS/mFAS DH" evidence="7">
    <location>
        <begin position="657"/>
        <end position="932"/>
    </location>
</feature>
<dbReference type="RefSeq" id="WP_154117321.1">
    <property type="nucleotide sequence ID" value="NZ_WJXB01000002.1"/>
</dbReference>
<feature type="domain" description="Carrier" evidence="5">
    <location>
        <begin position="1472"/>
        <end position="1547"/>
    </location>
</feature>
<dbReference type="InterPro" id="IPR049900">
    <property type="entry name" value="PKS_mFAS_DH"/>
</dbReference>
<keyword evidence="1" id="KW-0596">Phosphopantetheine</keyword>
<dbReference type="InterPro" id="IPR018201">
    <property type="entry name" value="Ketoacyl_synth_AS"/>
</dbReference>
<dbReference type="GO" id="GO:0006633">
    <property type="term" value="P:fatty acid biosynthetic process"/>
    <property type="evidence" value="ECO:0007669"/>
    <property type="project" value="InterPro"/>
</dbReference>
<dbReference type="InterPro" id="IPR049551">
    <property type="entry name" value="PKS_DH_C"/>
</dbReference>
<dbReference type="InterPro" id="IPR013968">
    <property type="entry name" value="PKS_KR"/>
</dbReference>
<dbReference type="Pfam" id="PF02801">
    <property type="entry name" value="Ketoacyl-synt_C"/>
    <property type="match status" value="1"/>
</dbReference>
<dbReference type="InterPro" id="IPR036736">
    <property type="entry name" value="ACP-like_sf"/>
</dbReference>
<feature type="domain" description="Ketosynthase family 3 (KS3)" evidence="6">
    <location>
        <begin position="23"/>
        <end position="450"/>
    </location>
</feature>
<evidence type="ECO:0000259" key="5">
    <source>
        <dbReference type="PROSITE" id="PS50075"/>
    </source>
</evidence>
<dbReference type="Pfam" id="PF21394">
    <property type="entry name" value="Beta-ketacyl_N"/>
    <property type="match status" value="1"/>
</dbReference>
<dbReference type="PROSITE" id="PS00606">
    <property type="entry name" value="KS3_1"/>
    <property type="match status" value="1"/>
</dbReference>
<dbReference type="Pfam" id="PF00109">
    <property type="entry name" value="ketoacyl-synt"/>
    <property type="match status" value="1"/>
</dbReference>
<dbReference type="GO" id="GO:0005737">
    <property type="term" value="C:cytoplasm"/>
    <property type="evidence" value="ECO:0007669"/>
    <property type="project" value="TreeGrafter"/>
</dbReference>
<dbReference type="CDD" id="cd08953">
    <property type="entry name" value="KR_2_SDR_x"/>
    <property type="match status" value="1"/>
</dbReference>
<evidence type="ECO:0000256" key="3">
    <source>
        <dbReference type="ARBA" id="ARBA00022679"/>
    </source>
</evidence>
<dbReference type="InterPro" id="IPR042104">
    <property type="entry name" value="PKS_dehydratase_sf"/>
</dbReference>
<keyword evidence="3" id="KW-0808">Transferase</keyword>
<dbReference type="Gene3D" id="1.10.1200.10">
    <property type="entry name" value="ACP-like"/>
    <property type="match status" value="1"/>
</dbReference>
<feature type="active site" description="Proton acceptor; for dehydratase activity" evidence="4">
    <location>
        <position position="688"/>
    </location>
</feature>
<dbReference type="Pfam" id="PF22621">
    <property type="entry name" value="CurL-like_PKS_C"/>
    <property type="match status" value="1"/>
</dbReference>
<name>A0A7X2H2E1_9BACL</name>
<dbReference type="Proteomes" id="UP000463051">
    <property type="component" value="Unassembled WGS sequence"/>
</dbReference>
<keyword evidence="2" id="KW-0597">Phosphoprotein</keyword>
<evidence type="ECO:0000259" key="7">
    <source>
        <dbReference type="PROSITE" id="PS52019"/>
    </source>
</evidence>
<dbReference type="Gene3D" id="3.40.50.720">
    <property type="entry name" value="NAD(P)-binding Rossmann-like Domain"/>
    <property type="match status" value="1"/>
</dbReference>
<gene>
    <name evidence="8" type="ORF">GJB61_04635</name>
</gene>
<dbReference type="PROSITE" id="PS50075">
    <property type="entry name" value="CARRIER"/>
    <property type="match status" value="1"/>
</dbReference>
<dbReference type="InterPro" id="IPR014031">
    <property type="entry name" value="Ketoacyl_synth_C"/>
</dbReference>
<dbReference type="InterPro" id="IPR020841">
    <property type="entry name" value="PKS_Beta-ketoAc_synthase_dom"/>
</dbReference>
<dbReference type="SUPFAM" id="SSF47336">
    <property type="entry name" value="ACP-like"/>
    <property type="match status" value="1"/>
</dbReference>
<dbReference type="GO" id="GO:0005886">
    <property type="term" value="C:plasma membrane"/>
    <property type="evidence" value="ECO:0007669"/>
    <property type="project" value="TreeGrafter"/>
</dbReference>
<dbReference type="CDD" id="cd00833">
    <property type="entry name" value="PKS"/>
    <property type="match status" value="1"/>
</dbReference>